<evidence type="ECO:0000313" key="1">
    <source>
        <dbReference type="EMBL" id="RDU48473.1"/>
    </source>
</evidence>
<dbReference type="AlphaFoldDB" id="A0A3D8HBW2"/>
<dbReference type="Proteomes" id="UP000256321">
    <property type="component" value="Unassembled WGS sequence"/>
</dbReference>
<protein>
    <submittedName>
        <fullName evidence="1">Uncharacterized protein</fullName>
    </submittedName>
</protein>
<reference evidence="1 2" key="1">
    <citation type="submission" date="2018-07" db="EMBL/GenBank/DDBJ databases">
        <title>Parabacteroides acidifaciens nov. sp., isolated from human feces.</title>
        <authorList>
            <person name="Wang Y.J."/>
        </authorList>
    </citation>
    <scope>NUCLEOTIDE SEQUENCE [LARGE SCALE GENOMIC DNA]</scope>
    <source>
        <strain evidence="1 2">426-9</strain>
    </source>
</reference>
<evidence type="ECO:0000313" key="2">
    <source>
        <dbReference type="Proteomes" id="UP000256321"/>
    </source>
</evidence>
<proteinExistence type="predicted"/>
<organism evidence="1 2">
    <name type="scientific">Parabacteroides acidifaciens</name>
    <dbReference type="NCBI Taxonomy" id="2290935"/>
    <lineage>
        <taxon>Bacteria</taxon>
        <taxon>Pseudomonadati</taxon>
        <taxon>Bacteroidota</taxon>
        <taxon>Bacteroidia</taxon>
        <taxon>Bacteroidales</taxon>
        <taxon>Tannerellaceae</taxon>
        <taxon>Parabacteroides</taxon>
    </lineage>
</organism>
<comment type="caution">
    <text evidence="1">The sequence shown here is derived from an EMBL/GenBank/DDBJ whole genome shotgun (WGS) entry which is preliminary data.</text>
</comment>
<accession>A0A3D8HBW2</accession>
<gene>
    <name evidence="1" type="ORF">DWU89_14105</name>
</gene>
<name>A0A3D8HBW2_9BACT</name>
<sequence>MGEIYFQKGPSKNQGFVIINQLSSRKKETASHKDWNYMKVIAAIKKRILLAIIQQVEPQNS</sequence>
<dbReference type="EMBL" id="QREV01000037">
    <property type="protein sequence ID" value="RDU48473.1"/>
    <property type="molecule type" value="Genomic_DNA"/>
</dbReference>